<accession>A0A7J9KXH2</accession>
<name>A0A7J9KXH2_GOSSC</name>
<keyword evidence="2" id="KW-1185">Reference proteome</keyword>
<sequence length="61" mass="6771">MRYGDGSWRFAAFFGKATDVLTTSLTCLMKVCMASSACIVHRLAFYLCCMLMPASMGELDF</sequence>
<organism evidence="1 2">
    <name type="scientific">Gossypium schwendimanii</name>
    <name type="common">Cotton</name>
    <dbReference type="NCBI Taxonomy" id="34291"/>
    <lineage>
        <taxon>Eukaryota</taxon>
        <taxon>Viridiplantae</taxon>
        <taxon>Streptophyta</taxon>
        <taxon>Embryophyta</taxon>
        <taxon>Tracheophyta</taxon>
        <taxon>Spermatophyta</taxon>
        <taxon>Magnoliopsida</taxon>
        <taxon>eudicotyledons</taxon>
        <taxon>Gunneridae</taxon>
        <taxon>Pentapetalae</taxon>
        <taxon>rosids</taxon>
        <taxon>malvids</taxon>
        <taxon>Malvales</taxon>
        <taxon>Malvaceae</taxon>
        <taxon>Malvoideae</taxon>
        <taxon>Gossypium</taxon>
    </lineage>
</organism>
<dbReference type="AlphaFoldDB" id="A0A7J9KXH2"/>
<feature type="non-terminal residue" evidence="1">
    <location>
        <position position="1"/>
    </location>
</feature>
<gene>
    <name evidence="1" type="ORF">Goshw_013786</name>
</gene>
<dbReference type="Proteomes" id="UP000593576">
    <property type="component" value="Unassembled WGS sequence"/>
</dbReference>
<dbReference type="EMBL" id="JABFAF010000003">
    <property type="protein sequence ID" value="MBA0851131.1"/>
    <property type="molecule type" value="Genomic_DNA"/>
</dbReference>
<evidence type="ECO:0000313" key="1">
    <source>
        <dbReference type="EMBL" id="MBA0851131.1"/>
    </source>
</evidence>
<proteinExistence type="predicted"/>
<evidence type="ECO:0000313" key="2">
    <source>
        <dbReference type="Proteomes" id="UP000593576"/>
    </source>
</evidence>
<protein>
    <submittedName>
        <fullName evidence="1">Uncharacterized protein</fullName>
    </submittedName>
</protein>
<reference evidence="1 2" key="1">
    <citation type="journal article" date="2019" name="Genome Biol. Evol.">
        <title>Insights into the evolution of the New World diploid cottons (Gossypium, subgenus Houzingenia) based on genome sequencing.</title>
        <authorList>
            <person name="Grover C.E."/>
            <person name="Arick M.A. 2nd"/>
            <person name="Thrash A."/>
            <person name="Conover J.L."/>
            <person name="Sanders W.S."/>
            <person name="Peterson D.G."/>
            <person name="Frelichowski J.E."/>
            <person name="Scheffler J.A."/>
            <person name="Scheffler B.E."/>
            <person name="Wendel J.F."/>
        </authorList>
    </citation>
    <scope>NUCLEOTIDE SEQUENCE [LARGE SCALE GENOMIC DNA]</scope>
    <source>
        <strain evidence="1">1</strain>
        <tissue evidence="1">Leaf</tissue>
    </source>
</reference>
<comment type="caution">
    <text evidence="1">The sequence shown here is derived from an EMBL/GenBank/DDBJ whole genome shotgun (WGS) entry which is preliminary data.</text>
</comment>